<sequence length="99" mass="11589">MLVALRYHIKVTLNKPTSLQDFKMQLNHLIQREDFDNATKTLIREIEGGLPPDESPKTRLDIEVLTKRQEEGSDLKMEQRIKAMIDEYLPPLKLDEKKT</sequence>
<evidence type="ECO:0000313" key="2">
    <source>
        <dbReference type="Proteomes" id="UP000319322"/>
    </source>
</evidence>
<keyword evidence="2" id="KW-1185">Reference proteome</keyword>
<comment type="caution">
    <text evidence="1">The sequence shown here is derived from an EMBL/GenBank/DDBJ whole genome shotgun (WGS) entry which is preliminary data.</text>
</comment>
<reference evidence="1" key="1">
    <citation type="submission" date="2019-07" db="EMBL/GenBank/DDBJ databases">
        <title>Helicobacter labacensis sp. nov., Helicobacter mehlei sp. nov. and Helicobacter vulpis sp. nov., isolated from gastric mucosa of red fox (Vulpis vulpis).</title>
        <authorList>
            <person name="Kusar D."/>
            <person name="Gruntar I."/>
            <person name="Pate M."/>
            <person name="Zajc U."/>
            <person name="Ocepek M."/>
        </authorList>
    </citation>
    <scope>NUCLEOTIDE SEQUENCE [LARGE SCALE GENOMIC DNA]</scope>
    <source>
        <strain evidence="1">L8b</strain>
    </source>
</reference>
<evidence type="ECO:0000313" key="1">
    <source>
        <dbReference type="EMBL" id="TSA81172.1"/>
    </source>
</evidence>
<dbReference type="AlphaFoldDB" id="A0A553ULV1"/>
<proteinExistence type="predicted"/>
<gene>
    <name evidence="1" type="ORF">FNE76_06715</name>
</gene>
<protein>
    <submittedName>
        <fullName evidence="1">Uncharacterized protein</fullName>
    </submittedName>
</protein>
<dbReference type="EMBL" id="VKGC01000021">
    <property type="protein sequence ID" value="TSA81172.1"/>
    <property type="molecule type" value="Genomic_DNA"/>
</dbReference>
<reference evidence="1" key="2">
    <citation type="submission" date="2019-07" db="EMBL/GenBank/DDBJ databases">
        <authorList>
            <person name="Papic B."/>
        </authorList>
    </citation>
    <scope>NUCLEOTIDE SEQUENCE [LARGE SCALE GENOMIC DNA]</scope>
    <source>
        <strain evidence="1">L8b</strain>
    </source>
</reference>
<dbReference type="RefSeq" id="WP_120948450.1">
    <property type="nucleotide sequence ID" value="NZ_VKGC01000021.1"/>
</dbReference>
<name>A0A553ULV1_9HELI</name>
<accession>A0A553ULV1</accession>
<dbReference type="Proteomes" id="UP000319322">
    <property type="component" value="Unassembled WGS sequence"/>
</dbReference>
<organism evidence="1 2">
    <name type="scientific">Helicobacter mehlei</name>
    <dbReference type="NCBI Taxonomy" id="2316080"/>
    <lineage>
        <taxon>Bacteria</taxon>
        <taxon>Pseudomonadati</taxon>
        <taxon>Campylobacterota</taxon>
        <taxon>Epsilonproteobacteria</taxon>
        <taxon>Campylobacterales</taxon>
        <taxon>Helicobacteraceae</taxon>
        <taxon>Helicobacter</taxon>
    </lineage>
</organism>